<reference evidence="12 13" key="1">
    <citation type="submission" date="2024-04" db="EMBL/GenBank/DDBJ databases">
        <title>Tritrichomonas musculus Genome.</title>
        <authorList>
            <person name="Alves-Ferreira E."/>
            <person name="Grigg M."/>
            <person name="Lorenzi H."/>
            <person name="Galac M."/>
        </authorList>
    </citation>
    <scope>NUCLEOTIDE SEQUENCE [LARGE SCALE GENOMIC DNA]</scope>
    <source>
        <strain evidence="12 13">EAF2021</strain>
    </source>
</reference>
<dbReference type="PANTHER" id="PTHR11644:SF2">
    <property type="entry name" value="CYTIDINE DEAMINASE"/>
    <property type="match status" value="1"/>
</dbReference>
<dbReference type="PROSITE" id="PS51747">
    <property type="entry name" value="CYT_DCMP_DEAMINASES_2"/>
    <property type="match status" value="1"/>
</dbReference>
<evidence type="ECO:0000313" key="12">
    <source>
        <dbReference type="EMBL" id="KAK8891419.1"/>
    </source>
</evidence>
<evidence type="ECO:0000256" key="1">
    <source>
        <dbReference type="ARBA" id="ARBA00001947"/>
    </source>
</evidence>
<evidence type="ECO:0000313" key="13">
    <source>
        <dbReference type="Proteomes" id="UP001470230"/>
    </source>
</evidence>
<accession>A0ABR2KJX7</accession>
<dbReference type="EMBL" id="JAPFFF010000004">
    <property type="protein sequence ID" value="KAK8891419.1"/>
    <property type="molecule type" value="Genomic_DNA"/>
</dbReference>
<dbReference type="InterPro" id="IPR016193">
    <property type="entry name" value="Cytidine_deaminase-like"/>
</dbReference>
<dbReference type="InterPro" id="IPR006262">
    <property type="entry name" value="Cyt_deam_tetra"/>
</dbReference>
<keyword evidence="5 10" id="KW-0479">Metal-binding</keyword>
<evidence type="ECO:0000256" key="9">
    <source>
        <dbReference type="ARBA" id="ARBA00049558"/>
    </source>
</evidence>
<feature type="domain" description="CMP/dCMP-type deaminase" evidence="11">
    <location>
        <begin position="7"/>
        <end position="133"/>
    </location>
</feature>
<dbReference type="Pfam" id="PF00383">
    <property type="entry name" value="dCMP_cyt_deam_1"/>
    <property type="match status" value="1"/>
</dbReference>
<dbReference type="PANTHER" id="PTHR11644">
    <property type="entry name" value="CYTIDINE DEAMINASE"/>
    <property type="match status" value="1"/>
</dbReference>
<dbReference type="InterPro" id="IPR016192">
    <property type="entry name" value="APOBEC/CMP_deaminase_Zn-bd"/>
</dbReference>
<keyword evidence="13" id="KW-1185">Reference proteome</keyword>
<comment type="similarity">
    <text evidence="3 10">Belongs to the cytidine and deoxycytidylate deaminase family.</text>
</comment>
<dbReference type="NCBIfam" id="TIGR01354">
    <property type="entry name" value="cyt_deam_tetra"/>
    <property type="match status" value="1"/>
</dbReference>
<dbReference type="InterPro" id="IPR050202">
    <property type="entry name" value="Cyt/Deoxycyt_deaminase"/>
</dbReference>
<dbReference type="InterPro" id="IPR002125">
    <property type="entry name" value="CMP_dCMP_dom"/>
</dbReference>
<dbReference type="NCBIfam" id="NF004064">
    <property type="entry name" value="PRK05578.1"/>
    <property type="match status" value="1"/>
</dbReference>
<comment type="caution">
    <text evidence="12">The sequence shown here is derived from an EMBL/GenBank/DDBJ whole genome shotgun (WGS) entry which is preliminary data.</text>
</comment>
<evidence type="ECO:0000256" key="6">
    <source>
        <dbReference type="ARBA" id="ARBA00022801"/>
    </source>
</evidence>
<gene>
    <name evidence="12" type="ORF">M9Y10_028628</name>
</gene>
<evidence type="ECO:0000256" key="5">
    <source>
        <dbReference type="ARBA" id="ARBA00022723"/>
    </source>
</evidence>
<name>A0ABR2KJX7_9EUKA</name>
<comment type="function">
    <text evidence="2 10">This enzyme scavenges exogenous and endogenous cytidine and 2'-deoxycytidine for UMP synthesis.</text>
</comment>
<evidence type="ECO:0000256" key="8">
    <source>
        <dbReference type="ARBA" id="ARBA00032005"/>
    </source>
</evidence>
<evidence type="ECO:0000256" key="4">
    <source>
        <dbReference type="ARBA" id="ARBA00012783"/>
    </source>
</evidence>
<dbReference type="CDD" id="cd01283">
    <property type="entry name" value="cytidine_deaminase"/>
    <property type="match status" value="1"/>
</dbReference>
<keyword evidence="6 10" id="KW-0378">Hydrolase</keyword>
<comment type="catalytic activity">
    <reaction evidence="9 10">
        <text>cytidine + H2O + H(+) = uridine + NH4(+)</text>
        <dbReference type="Rhea" id="RHEA:16069"/>
        <dbReference type="ChEBI" id="CHEBI:15377"/>
        <dbReference type="ChEBI" id="CHEBI:15378"/>
        <dbReference type="ChEBI" id="CHEBI:16704"/>
        <dbReference type="ChEBI" id="CHEBI:17562"/>
        <dbReference type="ChEBI" id="CHEBI:28938"/>
        <dbReference type="EC" id="3.5.4.5"/>
    </reaction>
</comment>
<proteinExistence type="inferred from homology"/>
<dbReference type="PROSITE" id="PS00903">
    <property type="entry name" value="CYT_DCMP_DEAMINASES_1"/>
    <property type="match status" value="1"/>
</dbReference>
<evidence type="ECO:0000256" key="7">
    <source>
        <dbReference type="ARBA" id="ARBA00022833"/>
    </source>
</evidence>
<keyword evidence="7 10" id="KW-0862">Zinc</keyword>
<dbReference type="EC" id="3.5.4.5" evidence="4 10"/>
<comment type="catalytic activity">
    <reaction evidence="10">
        <text>2'-deoxycytidine + H2O + H(+) = 2'-deoxyuridine + NH4(+)</text>
        <dbReference type="Rhea" id="RHEA:13433"/>
        <dbReference type="ChEBI" id="CHEBI:15377"/>
        <dbReference type="ChEBI" id="CHEBI:15378"/>
        <dbReference type="ChEBI" id="CHEBI:15698"/>
        <dbReference type="ChEBI" id="CHEBI:16450"/>
        <dbReference type="ChEBI" id="CHEBI:28938"/>
        <dbReference type="EC" id="3.5.4.5"/>
    </reaction>
</comment>
<evidence type="ECO:0000259" key="11">
    <source>
        <dbReference type="PROSITE" id="PS51747"/>
    </source>
</evidence>
<dbReference type="Gene3D" id="3.40.140.10">
    <property type="entry name" value="Cytidine Deaminase, domain 2"/>
    <property type="match status" value="1"/>
</dbReference>
<dbReference type="SUPFAM" id="SSF53927">
    <property type="entry name" value="Cytidine deaminase-like"/>
    <property type="match status" value="1"/>
</dbReference>
<evidence type="ECO:0000256" key="10">
    <source>
        <dbReference type="RuleBase" id="RU364006"/>
    </source>
</evidence>
<evidence type="ECO:0000256" key="3">
    <source>
        <dbReference type="ARBA" id="ARBA00006576"/>
    </source>
</evidence>
<dbReference type="Proteomes" id="UP001470230">
    <property type="component" value="Unassembled WGS sequence"/>
</dbReference>
<evidence type="ECO:0000256" key="2">
    <source>
        <dbReference type="ARBA" id="ARBA00003949"/>
    </source>
</evidence>
<organism evidence="12 13">
    <name type="scientific">Tritrichomonas musculus</name>
    <dbReference type="NCBI Taxonomy" id="1915356"/>
    <lineage>
        <taxon>Eukaryota</taxon>
        <taxon>Metamonada</taxon>
        <taxon>Parabasalia</taxon>
        <taxon>Tritrichomonadida</taxon>
        <taxon>Tritrichomonadidae</taxon>
        <taxon>Tritrichomonas</taxon>
    </lineage>
</organism>
<comment type="cofactor">
    <cofactor evidence="1 10">
        <name>Zn(2+)</name>
        <dbReference type="ChEBI" id="CHEBI:29105"/>
    </cofactor>
</comment>
<sequence>MSQATDAEVQKMFEVANKAKENSYSPYSKFRVGAAILCKDGSIFPGTNVENCSYPVATCAERGAISCAIAHGHRDFKSILITSDIKDDFITPCGFCRQAIVEFGNLEVILTQACGKMKKMHIADLLPMAFTPADLTK</sequence>
<protein>
    <recommendedName>
        <fullName evidence="4 10">Cytidine deaminase</fullName>
        <ecNumber evidence="4 10">3.5.4.5</ecNumber>
    </recommendedName>
    <alternativeName>
        <fullName evidence="8 10">Cytidine aminohydrolase</fullName>
    </alternativeName>
</protein>